<evidence type="ECO:0000313" key="2">
    <source>
        <dbReference type="EMBL" id="SFN79481.1"/>
    </source>
</evidence>
<organism evidence="2 3">
    <name type="scientific">Formivibrio citricus</name>
    <dbReference type="NCBI Taxonomy" id="83765"/>
    <lineage>
        <taxon>Bacteria</taxon>
        <taxon>Pseudomonadati</taxon>
        <taxon>Pseudomonadota</taxon>
        <taxon>Betaproteobacteria</taxon>
        <taxon>Neisseriales</taxon>
        <taxon>Chitinibacteraceae</taxon>
        <taxon>Formivibrio</taxon>
    </lineage>
</organism>
<dbReference type="Proteomes" id="UP000242869">
    <property type="component" value="Unassembled WGS sequence"/>
</dbReference>
<reference evidence="3" key="1">
    <citation type="submission" date="2016-10" db="EMBL/GenBank/DDBJ databases">
        <authorList>
            <person name="Varghese N."/>
            <person name="Submissions S."/>
        </authorList>
    </citation>
    <scope>NUCLEOTIDE SEQUENCE [LARGE SCALE GENOMIC DNA]</scope>
    <source>
        <strain evidence="3">DSM 6150</strain>
    </source>
</reference>
<name>A0A1I5BYS4_9NEIS</name>
<protein>
    <submittedName>
        <fullName evidence="2">Uncharacterized protein</fullName>
    </submittedName>
</protein>
<evidence type="ECO:0000256" key="1">
    <source>
        <dbReference type="SAM" id="MobiDB-lite"/>
    </source>
</evidence>
<gene>
    <name evidence="2" type="ORF">SAMN05660284_02287</name>
</gene>
<dbReference type="EMBL" id="FOVE01000017">
    <property type="protein sequence ID" value="SFN79481.1"/>
    <property type="molecule type" value="Genomic_DNA"/>
</dbReference>
<keyword evidence="3" id="KW-1185">Reference proteome</keyword>
<feature type="region of interest" description="Disordered" evidence="1">
    <location>
        <begin position="139"/>
        <end position="162"/>
    </location>
</feature>
<dbReference type="AlphaFoldDB" id="A0A1I5BYS4"/>
<proteinExistence type="predicted"/>
<evidence type="ECO:0000313" key="3">
    <source>
        <dbReference type="Proteomes" id="UP000242869"/>
    </source>
</evidence>
<sequence>MGLDRQHRGAGRKEVERAGYVDWQDDYFENVSLEFGLARCQTPDKKRKHLPTREYRAQQLEAARVEALCPSGSTPAVEGVEQQVVSNVSLEPSMTAVVKREQEMALAPVDVTSEPTKADMAETEPNGLAEYIEQKMQAWSKLKKSDPDERPGFTGFERPPGG</sequence>
<accession>A0A1I5BYS4</accession>